<organism evidence="1 2">
    <name type="scientific">Steinernema glaseri</name>
    <dbReference type="NCBI Taxonomy" id="37863"/>
    <lineage>
        <taxon>Eukaryota</taxon>
        <taxon>Metazoa</taxon>
        <taxon>Ecdysozoa</taxon>
        <taxon>Nematoda</taxon>
        <taxon>Chromadorea</taxon>
        <taxon>Rhabditida</taxon>
        <taxon>Tylenchina</taxon>
        <taxon>Panagrolaimomorpha</taxon>
        <taxon>Strongyloidoidea</taxon>
        <taxon>Steinernematidae</taxon>
        <taxon>Steinernema</taxon>
    </lineage>
</organism>
<proteinExistence type="predicted"/>
<name>A0A1I7ZU63_9BILA</name>
<evidence type="ECO:0000313" key="1">
    <source>
        <dbReference type="Proteomes" id="UP000095287"/>
    </source>
</evidence>
<dbReference type="Proteomes" id="UP000095287">
    <property type="component" value="Unplaced"/>
</dbReference>
<dbReference type="AlphaFoldDB" id="A0A1I7ZU63"/>
<dbReference type="WBParaSite" id="L893_g29848.t1">
    <property type="protein sequence ID" value="L893_g29848.t1"/>
    <property type="gene ID" value="L893_g29848"/>
</dbReference>
<accession>A0A1I7ZU63</accession>
<reference evidence="2" key="1">
    <citation type="submission" date="2016-11" db="UniProtKB">
        <authorList>
            <consortium name="WormBaseParasite"/>
        </authorList>
    </citation>
    <scope>IDENTIFICATION</scope>
</reference>
<protein>
    <submittedName>
        <fullName evidence="2">Transposase</fullName>
    </submittedName>
</protein>
<keyword evidence="1" id="KW-1185">Reference proteome</keyword>
<sequence length="76" mass="8796">MADPALGTSEGHDALLTLWLMEKVCDIRRPHKELQRDIPDHTSRVVVDVRSVTVFHRRERDGHTLTTMPPTDRRLL</sequence>
<evidence type="ECO:0000313" key="2">
    <source>
        <dbReference type="WBParaSite" id="L893_g29848.t1"/>
    </source>
</evidence>